<dbReference type="EMBL" id="BLLK01000047">
    <property type="protein sequence ID" value="GFH54823.1"/>
    <property type="molecule type" value="Genomic_DNA"/>
</dbReference>
<accession>A0AAD3CZD7</accession>
<keyword evidence="2" id="KW-1185">Reference proteome</keyword>
<proteinExistence type="predicted"/>
<evidence type="ECO:0000313" key="2">
    <source>
        <dbReference type="Proteomes" id="UP001054902"/>
    </source>
</evidence>
<dbReference type="PANTHER" id="PTHR31138:SF1">
    <property type="entry name" value="PDZ DOMAIN-CONTAINING PROTEIN"/>
    <property type="match status" value="1"/>
</dbReference>
<gene>
    <name evidence="1" type="ORF">CTEN210_11299</name>
</gene>
<sequence length="1332" mass="146331">MSSEALPRAGTIVLTTYGVAVIISCNEDNASLKAKIWRHAGKSMVSSATAYLHKSSVIKELPAAPGMTTTCEQKNEANDNNTILVHCYSPTNDEYTVSYISNEDDHMNLVTTLQEEKSSEDASMTANKTGIKSVQLFTLKSSQIHSAKCAKFYPLIDSLIERGNDAVSSAKSMVKENAKLSELSEKISKSDVMHDGDKVISDGIVKISEVTEKVSTKIKSSIPNNEEVNEIYKMLKDEELTVLLSNGKERLEQLLSGGLKESTQSALKDMGLEITLDAEGSISSSIQQAQEKALSTLEELLSDNLDLTLDSVKDTLGDKFGTMIDSLSTAAKSDGVLEKILGDISEKTSEWQEITGKLLTTKSSSLFMEGAQRLQTRLGNILSPKQISLVEKSGADLTKAFTEGDVAVAKLKSIELGDSVRSRLFAAIELRSETQGGLDSIIAGALSQVGGESVSKMLEEFKESATSNSSKTHESLISLLSERSQYHDVAISKIEQVLVGIESHIGDEMTPEEIAALASGETGTEALFQPVAKRAAKEIEKQLDVAEESVEDERILAVISRVRKIMSGSLTLSSLVGEITDILDSEDAVQAGTILARTSEQILDVFEGSPSKKSALNDVIGAVEKAGYTKESVLSQLENLSMDNVLDTAQEAVSDEKKRLELLSSATDSALEFLLKILPSMPVPPFEGVRDGLIYSIKNLSMHGFKLKKEDIMVEIAGIRAAGNDSTHEYIQREVKASDILVVDIRNISAKFENALWSFEQTYMPYLKGNGRTNVEVSDGTIRLEFELKKRQRKTADGISWEPVLCLKTRLCSIENLSITFEGGSRLTRVFTMLAKMLRKPLRDYVVRTIIDLLGYRSGWLLENLNKILSTHWDIIMKTTKLNIDKLTVVNKNDIVAIVEDEYANEVDLVWTEFVPLGINLLLNDKSGQIKVVDFPRGSQARKVCVDKELDPDDFKNATIIAVNGSKCANKERVDIMLALRDPARPKTIKFLLEAKEKPQEEETVKKDIESIHESTPTENTASTILRITKDGPIGIKFAKSADDAALTFVEFSSDGSSKDVESAENIHVSDILTHVNGTSVVGDVGKAYKCLEEMGNVRPLELRFTRSYIHTFSFKTRDEHGDLMIGGPSEFKLEEYQDKSSSKICIQGYKKVDGCVESRGIFLGDHLIFINGMPVGTGLKLNPGGPELNIKETYALLQDPTQYPMCLSFARPRSNSRTADFDPDSLDTRNMSVIAVNPAQLGFELGQGASEKHYVVKKFRPVHGSLQLAIEESFGSSATTGLSFFSINGERIPSYANCDLLYNVLKRKWNNSPDLEIVLCNEAMKRKILTA</sequence>
<dbReference type="PANTHER" id="PTHR31138">
    <property type="entry name" value="CHROMOSOME 19, WHOLE GENOME SHOTGUN SEQUENCE"/>
    <property type="match status" value="1"/>
</dbReference>
<reference evidence="1 2" key="1">
    <citation type="journal article" date="2021" name="Sci. Rep.">
        <title>The genome of the diatom Chaetoceros tenuissimus carries an ancient integrated fragment of an extant virus.</title>
        <authorList>
            <person name="Hongo Y."/>
            <person name="Kimura K."/>
            <person name="Takaki Y."/>
            <person name="Yoshida Y."/>
            <person name="Baba S."/>
            <person name="Kobayashi G."/>
            <person name="Nagasaki K."/>
            <person name="Hano T."/>
            <person name="Tomaru Y."/>
        </authorList>
    </citation>
    <scope>NUCLEOTIDE SEQUENCE [LARGE SCALE GENOMIC DNA]</scope>
    <source>
        <strain evidence="1 2">NIES-3715</strain>
    </source>
</reference>
<organism evidence="1 2">
    <name type="scientific">Chaetoceros tenuissimus</name>
    <dbReference type="NCBI Taxonomy" id="426638"/>
    <lineage>
        <taxon>Eukaryota</taxon>
        <taxon>Sar</taxon>
        <taxon>Stramenopiles</taxon>
        <taxon>Ochrophyta</taxon>
        <taxon>Bacillariophyta</taxon>
        <taxon>Coscinodiscophyceae</taxon>
        <taxon>Chaetocerotophycidae</taxon>
        <taxon>Chaetocerotales</taxon>
        <taxon>Chaetocerotaceae</taxon>
        <taxon>Chaetoceros</taxon>
    </lineage>
</organism>
<evidence type="ECO:0008006" key="3">
    <source>
        <dbReference type="Google" id="ProtNLM"/>
    </source>
</evidence>
<name>A0AAD3CZD7_9STRA</name>
<evidence type="ECO:0000313" key="1">
    <source>
        <dbReference type="EMBL" id="GFH54823.1"/>
    </source>
</evidence>
<protein>
    <recommendedName>
        <fullName evidence="3">PDZ domain-containing protein</fullName>
    </recommendedName>
</protein>
<comment type="caution">
    <text evidence="1">The sequence shown here is derived from an EMBL/GenBank/DDBJ whole genome shotgun (WGS) entry which is preliminary data.</text>
</comment>
<dbReference type="Gene3D" id="3.15.10.10">
    <property type="entry name" value="Bactericidal permeability-increasing protein, domain 1"/>
    <property type="match status" value="1"/>
</dbReference>
<dbReference type="Proteomes" id="UP001054902">
    <property type="component" value="Unassembled WGS sequence"/>
</dbReference>